<dbReference type="Gene3D" id="3.40.1410.10">
    <property type="entry name" value="Chorismate lyase-like"/>
    <property type="match status" value="1"/>
</dbReference>
<dbReference type="InterPro" id="IPR036388">
    <property type="entry name" value="WH-like_DNA-bd_sf"/>
</dbReference>
<keyword evidence="2" id="KW-0805">Transcription regulation</keyword>
<dbReference type="CDD" id="cd07377">
    <property type="entry name" value="WHTH_GntR"/>
    <property type="match status" value="1"/>
</dbReference>
<dbReference type="InterPro" id="IPR011663">
    <property type="entry name" value="UTRA"/>
</dbReference>
<accession>A0A916Q779</accession>
<name>A0A916Q779_9FIRM</name>
<dbReference type="GO" id="GO:0003700">
    <property type="term" value="F:DNA-binding transcription factor activity"/>
    <property type="evidence" value="ECO:0007669"/>
    <property type="project" value="UniProtKB-UniRule"/>
</dbReference>
<evidence type="ECO:0000256" key="4">
    <source>
        <dbReference type="ARBA" id="ARBA00023163"/>
    </source>
</evidence>
<reference evidence="7" key="1">
    <citation type="submission" date="2020-06" db="EMBL/GenBank/DDBJ databases">
        <title>Characterization of fructooligosaccharide metabolism and fructooligosaccharide-degrading enzymes in human commensal butyrate producers.</title>
        <authorList>
            <person name="Tanno H."/>
            <person name="Fujii T."/>
            <person name="Hirano K."/>
            <person name="Maeno S."/>
            <person name="Tonozuka T."/>
            <person name="Sakamoto M."/>
            <person name="Ohkuma M."/>
            <person name="Tochio T."/>
            <person name="Endo A."/>
        </authorList>
    </citation>
    <scope>NUCLEOTIDE SEQUENCE</scope>
    <source>
        <strain evidence="7">JCM 17466</strain>
    </source>
</reference>
<evidence type="ECO:0000259" key="6">
    <source>
        <dbReference type="PROSITE" id="PS50949"/>
    </source>
</evidence>
<evidence type="ECO:0000313" key="8">
    <source>
        <dbReference type="Proteomes" id="UP000613208"/>
    </source>
</evidence>
<keyword evidence="3" id="KW-0238">DNA-binding</keyword>
<dbReference type="PANTHER" id="PTHR44846">
    <property type="entry name" value="MANNOSYL-D-GLYCERATE TRANSPORT/METABOLISM SYSTEM REPRESSOR MNGR-RELATED"/>
    <property type="match status" value="1"/>
</dbReference>
<evidence type="ECO:0000256" key="3">
    <source>
        <dbReference type="ARBA" id="ARBA00023125"/>
    </source>
</evidence>
<dbReference type="SMART" id="SM00866">
    <property type="entry name" value="UTRA"/>
    <property type="match status" value="1"/>
</dbReference>
<dbReference type="SUPFAM" id="SSF64288">
    <property type="entry name" value="Chorismate lyase-like"/>
    <property type="match status" value="1"/>
</dbReference>
<dbReference type="InterPro" id="IPR000524">
    <property type="entry name" value="Tscrpt_reg_HTH_GntR"/>
</dbReference>
<comment type="caution">
    <text evidence="7">The sequence shown here is derived from an EMBL/GenBank/DDBJ whole genome shotgun (WGS) entry which is preliminary data.</text>
</comment>
<feature type="domain" description="HTH gntR-type" evidence="6">
    <location>
        <begin position="3"/>
        <end position="71"/>
    </location>
</feature>
<dbReference type="Pfam" id="PF00392">
    <property type="entry name" value="GntR"/>
    <property type="match status" value="1"/>
</dbReference>
<dbReference type="SMART" id="SM00345">
    <property type="entry name" value="HTH_GNTR"/>
    <property type="match status" value="1"/>
</dbReference>
<keyword evidence="1" id="KW-0678">Repressor</keyword>
<dbReference type="InterPro" id="IPR028978">
    <property type="entry name" value="Chorismate_lyase_/UTRA_dom_sf"/>
</dbReference>
<dbReference type="EMBL" id="BLYI01000009">
    <property type="protein sequence ID" value="GFO84195.1"/>
    <property type="molecule type" value="Genomic_DNA"/>
</dbReference>
<dbReference type="NCBIfam" id="TIGR02404">
    <property type="entry name" value="trehalos_R_Bsub"/>
    <property type="match status" value="1"/>
</dbReference>
<organism evidence="7 8">
    <name type="scientific">Anaerostipes butyraticus</name>
    <dbReference type="NCBI Taxonomy" id="645466"/>
    <lineage>
        <taxon>Bacteria</taxon>
        <taxon>Bacillati</taxon>
        <taxon>Bacillota</taxon>
        <taxon>Clostridia</taxon>
        <taxon>Lachnospirales</taxon>
        <taxon>Lachnospiraceae</taxon>
        <taxon>Anaerostipes</taxon>
    </lineage>
</organism>
<dbReference type="AlphaFoldDB" id="A0A916Q779"/>
<dbReference type="GO" id="GO:0003677">
    <property type="term" value="F:DNA binding"/>
    <property type="evidence" value="ECO:0007669"/>
    <property type="project" value="UniProtKB-UniRule"/>
</dbReference>
<dbReference type="PANTHER" id="PTHR44846:SF12">
    <property type="entry name" value="HTH-TYPE TRANSCRIPTIONAL REGULATOR TRER"/>
    <property type="match status" value="1"/>
</dbReference>
<dbReference type="InterPro" id="IPR036390">
    <property type="entry name" value="WH_DNA-bd_sf"/>
</dbReference>
<sequence>MRTSKYQSIFQHIRDKILNGDIPANTYLPSESELQQQFNASRDTIRKALDLLLQNGYIQKEKGKGSLVLDTDKISFPISGVMSFKELKETMHEDVITHVHKFVKYPVTPRMKKELGMDEGDVYEVVRIREIDGKKVIIDTDYLNAQVIPGLTKEHAANSLYEYIEGTLGLKVSFAKKEIVVVPASEEEKELLDMYEYDLLVCVKSYTYLEDATLFQYTESKHRPDKFRFVDFARRTV</sequence>
<dbReference type="SUPFAM" id="SSF46785">
    <property type="entry name" value="Winged helix' DNA-binding domain"/>
    <property type="match status" value="1"/>
</dbReference>
<dbReference type="GO" id="GO:0045892">
    <property type="term" value="P:negative regulation of DNA-templated transcription"/>
    <property type="evidence" value="ECO:0007669"/>
    <property type="project" value="TreeGrafter"/>
</dbReference>
<evidence type="ECO:0000256" key="1">
    <source>
        <dbReference type="ARBA" id="ARBA00022491"/>
    </source>
</evidence>
<dbReference type="PRINTS" id="PR00035">
    <property type="entry name" value="HTHGNTR"/>
</dbReference>
<proteinExistence type="predicted"/>
<dbReference type="FunFam" id="3.40.1410.10:FF:000008">
    <property type="entry name" value="Transcriptional regulator, GntR family"/>
    <property type="match status" value="1"/>
</dbReference>
<evidence type="ECO:0000256" key="5">
    <source>
        <dbReference type="NCBIfam" id="TIGR02404"/>
    </source>
</evidence>
<keyword evidence="4" id="KW-0804">Transcription</keyword>
<protein>
    <recommendedName>
        <fullName evidence="5">Trehalose operon repressor</fullName>
    </recommendedName>
</protein>
<evidence type="ECO:0000256" key="2">
    <source>
        <dbReference type="ARBA" id="ARBA00023015"/>
    </source>
</evidence>
<dbReference type="InterPro" id="IPR050679">
    <property type="entry name" value="Bact_HTH_transcr_reg"/>
</dbReference>
<gene>
    <name evidence="7" type="primary">treR_1</name>
    <name evidence="7" type="ORF">ANBU17_05420</name>
</gene>
<keyword evidence="8" id="KW-1185">Reference proteome</keyword>
<dbReference type="Pfam" id="PF07702">
    <property type="entry name" value="UTRA"/>
    <property type="match status" value="1"/>
</dbReference>
<evidence type="ECO:0000313" key="7">
    <source>
        <dbReference type="EMBL" id="GFO84195.1"/>
    </source>
</evidence>
<dbReference type="Proteomes" id="UP000613208">
    <property type="component" value="Unassembled WGS sequence"/>
</dbReference>
<dbReference type="RefSeq" id="WP_201309930.1">
    <property type="nucleotide sequence ID" value="NZ_BLYI01000009.1"/>
</dbReference>
<dbReference type="Gene3D" id="1.10.10.10">
    <property type="entry name" value="Winged helix-like DNA-binding domain superfamily/Winged helix DNA-binding domain"/>
    <property type="match status" value="1"/>
</dbReference>
<dbReference type="PROSITE" id="PS50949">
    <property type="entry name" value="HTH_GNTR"/>
    <property type="match status" value="1"/>
</dbReference>
<dbReference type="InterPro" id="IPR012770">
    <property type="entry name" value="TreR"/>
</dbReference>